<organism evidence="2 3">
    <name type="scientific">Chenopodium quinoa</name>
    <name type="common">Quinoa</name>
    <dbReference type="NCBI Taxonomy" id="63459"/>
    <lineage>
        <taxon>Eukaryota</taxon>
        <taxon>Viridiplantae</taxon>
        <taxon>Streptophyta</taxon>
        <taxon>Embryophyta</taxon>
        <taxon>Tracheophyta</taxon>
        <taxon>Spermatophyta</taxon>
        <taxon>Magnoliopsida</taxon>
        <taxon>eudicotyledons</taxon>
        <taxon>Gunneridae</taxon>
        <taxon>Pentapetalae</taxon>
        <taxon>Caryophyllales</taxon>
        <taxon>Chenopodiaceae</taxon>
        <taxon>Chenopodioideae</taxon>
        <taxon>Atripliceae</taxon>
        <taxon>Chenopodium</taxon>
    </lineage>
</organism>
<dbReference type="EnsemblPlants" id="AUR62030798-RA">
    <property type="protein sequence ID" value="AUR62030798-RA:cds"/>
    <property type="gene ID" value="AUR62030798"/>
</dbReference>
<evidence type="ECO:0000256" key="1">
    <source>
        <dbReference type="SAM" id="SignalP"/>
    </source>
</evidence>
<reference evidence="2" key="1">
    <citation type="journal article" date="2017" name="Nature">
        <title>The genome of Chenopodium quinoa.</title>
        <authorList>
            <person name="Jarvis D.E."/>
            <person name="Ho Y.S."/>
            <person name="Lightfoot D.J."/>
            <person name="Schmoeckel S.M."/>
            <person name="Li B."/>
            <person name="Borm T.J.A."/>
            <person name="Ohyanagi H."/>
            <person name="Mineta K."/>
            <person name="Michell C.T."/>
            <person name="Saber N."/>
            <person name="Kharbatia N.M."/>
            <person name="Rupper R.R."/>
            <person name="Sharp A.R."/>
            <person name="Dally N."/>
            <person name="Boughton B.A."/>
            <person name="Woo Y.H."/>
            <person name="Gao G."/>
            <person name="Schijlen E.G.W.M."/>
            <person name="Guo X."/>
            <person name="Momin A.A."/>
            <person name="Negrao S."/>
            <person name="Al-Babili S."/>
            <person name="Gehring C."/>
            <person name="Roessner U."/>
            <person name="Jung C."/>
            <person name="Murphy K."/>
            <person name="Arold S.T."/>
            <person name="Gojobori T."/>
            <person name="van der Linden C.G."/>
            <person name="van Loo E.N."/>
            <person name="Jellen E.N."/>
            <person name="Maughan P.J."/>
            <person name="Tester M."/>
        </authorList>
    </citation>
    <scope>NUCLEOTIDE SEQUENCE [LARGE SCALE GENOMIC DNA]</scope>
    <source>
        <strain evidence="2">cv. PI 614886</strain>
    </source>
</reference>
<evidence type="ECO:0000313" key="3">
    <source>
        <dbReference type="Proteomes" id="UP000596660"/>
    </source>
</evidence>
<dbReference type="Gramene" id="AUR62030798-RA">
    <property type="protein sequence ID" value="AUR62030798-RA:cds"/>
    <property type="gene ID" value="AUR62030798"/>
</dbReference>
<proteinExistence type="predicted"/>
<name>A0A803MK65_CHEQI</name>
<feature type="chain" id="PRO_5030873242" evidence="1">
    <location>
        <begin position="16"/>
        <end position="194"/>
    </location>
</feature>
<keyword evidence="3" id="KW-1185">Reference proteome</keyword>
<dbReference type="AlphaFoldDB" id="A0A803MK65"/>
<feature type="signal peptide" evidence="1">
    <location>
        <begin position="1"/>
        <end position="15"/>
    </location>
</feature>
<protein>
    <submittedName>
        <fullName evidence="2">Uncharacterized protein</fullName>
    </submittedName>
</protein>
<reference evidence="2" key="2">
    <citation type="submission" date="2021-03" db="UniProtKB">
        <authorList>
            <consortium name="EnsemblPlants"/>
        </authorList>
    </citation>
    <scope>IDENTIFICATION</scope>
</reference>
<accession>A0A803MK65</accession>
<keyword evidence="1" id="KW-0732">Signal</keyword>
<sequence>MIFNFLLAVITWLDSRDEMSVWFKMRIKEEKITPGENFSVVVEFLDLRRLQIRMRFSIKRSSFSKNSIEKECAADVGSSGAAADVVSSGAVVAEEKLSEKKQKRIKLVATKGKGKKVEKGVKEKQNVKFEDPDGEDVVDEVQGSKSIVYGTLRNRMSPLSVVNVLKKLSGDQLIVIRAIGFESLEFLKVSQLPL</sequence>
<dbReference type="Proteomes" id="UP000596660">
    <property type="component" value="Unplaced"/>
</dbReference>
<evidence type="ECO:0000313" key="2">
    <source>
        <dbReference type="EnsemblPlants" id="AUR62030798-RA:cds"/>
    </source>
</evidence>